<dbReference type="GO" id="GO:0016603">
    <property type="term" value="F:glutaminyl-peptide cyclotransferase activity"/>
    <property type="evidence" value="ECO:0007669"/>
    <property type="project" value="InterPro"/>
</dbReference>
<comment type="caution">
    <text evidence="2">The sequence shown here is derived from an EMBL/GenBank/DDBJ whole genome shotgun (WGS) entry which is preliminary data.</text>
</comment>
<evidence type="ECO:0000313" key="2">
    <source>
        <dbReference type="EMBL" id="HCY83419.1"/>
    </source>
</evidence>
<proteinExistence type="predicted"/>
<keyword evidence="1" id="KW-0732">Signal</keyword>
<sequence length="353" mass="40282">MNIFKPLTIIFLAVFLVSCGSNSAQKKMDISIKTNADGQAISIDKTLELDISNPKNHEISSVKYTIDGKPVSQQVDLKSFRLGEHLVEATLDLAGDTETINQSITILNNKTPKVYSYKIINEYPHDITSYTQGLEFYNGELYESTGQYRESKLRKVDYKTGEVLKNIDLADEYFGEGLTILNNKIYQLTWKRGTGFVYDVETFERTGSFKYGNSREGWGICNDGRKLYKSDGTEKIWTLDPETLTEENFVQAYHNKGKVVELNELEWVDGKIYANRYNKNGVAIINPENGAVEGVIDFTPLRKKVTQHPKLDVLNGIAYNLETKTFFITGKRWDKLFEVEIIENYVCKLTKAY</sequence>
<dbReference type="PROSITE" id="PS51257">
    <property type="entry name" value="PROKAR_LIPOPROTEIN"/>
    <property type="match status" value="1"/>
</dbReference>
<dbReference type="PANTHER" id="PTHR31270:SF1">
    <property type="entry name" value="GLUTAMINYL-PEPTIDE CYCLOTRANSFERASE"/>
    <property type="match status" value="1"/>
</dbReference>
<dbReference type="EMBL" id="DPRK01000297">
    <property type="protein sequence ID" value="HCY83419.1"/>
    <property type="molecule type" value="Genomic_DNA"/>
</dbReference>
<feature type="chain" id="PRO_5017767776" evidence="1">
    <location>
        <begin position="24"/>
        <end position="353"/>
    </location>
</feature>
<dbReference type="InterPro" id="IPR015943">
    <property type="entry name" value="WD40/YVTN_repeat-like_dom_sf"/>
</dbReference>
<organism evidence="2 3">
    <name type="scientific">Xanthomarina gelatinilytica</name>
    <dbReference type="NCBI Taxonomy" id="1137281"/>
    <lineage>
        <taxon>Bacteria</taxon>
        <taxon>Pseudomonadati</taxon>
        <taxon>Bacteroidota</taxon>
        <taxon>Flavobacteriia</taxon>
        <taxon>Flavobacteriales</taxon>
        <taxon>Flavobacteriaceae</taxon>
        <taxon>Xanthomarina</taxon>
    </lineage>
</organism>
<name>A0A3D6BZ07_9FLAO</name>
<dbReference type="AlphaFoldDB" id="A0A3D6BZ07"/>
<dbReference type="Proteomes" id="UP000263268">
    <property type="component" value="Unassembled WGS sequence"/>
</dbReference>
<gene>
    <name evidence="2" type="ORF">DHV22_18430</name>
</gene>
<evidence type="ECO:0000256" key="1">
    <source>
        <dbReference type="SAM" id="SignalP"/>
    </source>
</evidence>
<dbReference type="PANTHER" id="PTHR31270">
    <property type="entry name" value="GLUTAMINYL-PEPTIDE CYCLOTRANSFERASE"/>
    <property type="match status" value="1"/>
</dbReference>
<dbReference type="SUPFAM" id="SSF63825">
    <property type="entry name" value="YWTD domain"/>
    <property type="match status" value="1"/>
</dbReference>
<dbReference type="InterPro" id="IPR007788">
    <property type="entry name" value="QCT"/>
</dbReference>
<reference evidence="2 3" key="1">
    <citation type="journal article" date="2018" name="Nat. Biotechnol.">
        <title>A standardized bacterial taxonomy based on genome phylogeny substantially revises the tree of life.</title>
        <authorList>
            <person name="Parks D.H."/>
            <person name="Chuvochina M."/>
            <person name="Waite D.W."/>
            <person name="Rinke C."/>
            <person name="Skarshewski A."/>
            <person name="Chaumeil P.A."/>
            <person name="Hugenholtz P."/>
        </authorList>
    </citation>
    <scope>NUCLEOTIDE SEQUENCE [LARGE SCALE GENOMIC DNA]</scope>
    <source>
        <strain evidence="2">UBA10227</strain>
    </source>
</reference>
<keyword evidence="2" id="KW-0808">Transferase</keyword>
<dbReference type="Gene3D" id="2.130.10.10">
    <property type="entry name" value="YVTN repeat-like/Quinoprotein amine dehydrogenase"/>
    <property type="match status" value="1"/>
</dbReference>
<feature type="signal peptide" evidence="1">
    <location>
        <begin position="1"/>
        <end position="23"/>
    </location>
</feature>
<dbReference type="Pfam" id="PF05096">
    <property type="entry name" value="Glu_cyclase_2"/>
    <property type="match status" value="1"/>
</dbReference>
<evidence type="ECO:0000313" key="3">
    <source>
        <dbReference type="Proteomes" id="UP000263268"/>
    </source>
</evidence>
<accession>A0A3D6BZ07</accession>
<protein>
    <submittedName>
        <fullName evidence="2">Glutamine cyclotransferase</fullName>
    </submittedName>
</protein>